<feature type="non-terminal residue" evidence="1">
    <location>
        <position position="1"/>
    </location>
</feature>
<gene>
    <name evidence="1" type="primary">Vigan.02G139900</name>
    <name evidence="1" type="ORF">VIGAN_02139900</name>
</gene>
<sequence length="88" mass="10035">TIISVVLIEELATLVVGEGNDAMEVRAGQGFVVQDTHLLFVLCLTSHGTSFSLSWFAFHRERDFFSSFVYGSFHSKEMQFLLSSYFRF</sequence>
<dbReference type="AlphaFoldDB" id="A0A0S3RDW4"/>
<evidence type="ECO:0000313" key="1">
    <source>
        <dbReference type="EMBL" id="BAT78685.1"/>
    </source>
</evidence>
<name>A0A0S3RDW4_PHAAN</name>
<dbReference type="Proteomes" id="UP000291084">
    <property type="component" value="Chromosome 2"/>
</dbReference>
<organism evidence="1 2">
    <name type="scientific">Vigna angularis var. angularis</name>
    <dbReference type="NCBI Taxonomy" id="157739"/>
    <lineage>
        <taxon>Eukaryota</taxon>
        <taxon>Viridiplantae</taxon>
        <taxon>Streptophyta</taxon>
        <taxon>Embryophyta</taxon>
        <taxon>Tracheophyta</taxon>
        <taxon>Spermatophyta</taxon>
        <taxon>Magnoliopsida</taxon>
        <taxon>eudicotyledons</taxon>
        <taxon>Gunneridae</taxon>
        <taxon>Pentapetalae</taxon>
        <taxon>rosids</taxon>
        <taxon>fabids</taxon>
        <taxon>Fabales</taxon>
        <taxon>Fabaceae</taxon>
        <taxon>Papilionoideae</taxon>
        <taxon>50 kb inversion clade</taxon>
        <taxon>NPAAA clade</taxon>
        <taxon>indigoferoid/millettioid clade</taxon>
        <taxon>Phaseoleae</taxon>
        <taxon>Vigna</taxon>
    </lineage>
</organism>
<keyword evidence="2" id="KW-1185">Reference proteome</keyword>
<proteinExistence type="predicted"/>
<evidence type="ECO:0000313" key="2">
    <source>
        <dbReference type="Proteomes" id="UP000291084"/>
    </source>
</evidence>
<accession>A0A0S3RDW4</accession>
<reference evidence="1 2" key="1">
    <citation type="journal article" date="2015" name="Sci. Rep.">
        <title>The power of single molecule real-time sequencing technology in the de novo assembly of a eukaryotic genome.</title>
        <authorList>
            <person name="Sakai H."/>
            <person name="Naito K."/>
            <person name="Ogiso-Tanaka E."/>
            <person name="Takahashi Y."/>
            <person name="Iseki K."/>
            <person name="Muto C."/>
            <person name="Satou K."/>
            <person name="Teruya K."/>
            <person name="Shiroma A."/>
            <person name="Shimoji M."/>
            <person name="Hirano T."/>
            <person name="Itoh T."/>
            <person name="Kaga A."/>
            <person name="Tomooka N."/>
        </authorList>
    </citation>
    <scope>NUCLEOTIDE SEQUENCE [LARGE SCALE GENOMIC DNA]</scope>
    <source>
        <strain evidence="2">cv. Shumari</strain>
    </source>
</reference>
<dbReference type="EMBL" id="AP015035">
    <property type="protein sequence ID" value="BAT78685.1"/>
    <property type="molecule type" value="Genomic_DNA"/>
</dbReference>
<protein>
    <submittedName>
        <fullName evidence="1">Uncharacterized protein</fullName>
    </submittedName>
</protein>